<evidence type="ECO:0000256" key="1">
    <source>
        <dbReference type="ARBA" id="ARBA00004370"/>
    </source>
</evidence>
<dbReference type="InterPro" id="IPR050504">
    <property type="entry name" value="IgSF_BTN/MOG"/>
</dbReference>
<dbReference type="SMART" id="SM00409">
    <property type="entry name" value="IG"/>
    <property type="match status" value="1"/>
</dbReference>
<dbReference type="PANTHER" id="PTHR24100:SF134">
    <property type="entry name" value="BUTYROPHILIN-LIKE PROTEIN 1"/>
    <property type="match status" value="1"/>
</dbReference>
<dbReference type="FunFam" id="2.60.40.10:FF:000088">
    <property type="entry name" value="Butyrophilin subfamily 1 member A1"/>
    <property type="match status" value="1"/>
</dbReference>
<evidence type="ECO:0000256" key="4">
    <source>
        <dbReference type="ARBA" id="ARBA00022989"/>
    </source>
</evidence>
<dbReference type="GO" id="GO:0005102">
    <property type="term" value="F:signaling receptor binding"/>
    <property type="evidence" value="ECO:0007669"/>
    <property type="project" value="TreeGrafter"/>
</dbReference>
<accession>A0A8C8YYU3</accession>
<feature type="chain" id="PRO_5034816601" description="Ig-like domain-containing protein" evidence="8">
    <location>
        <begin position="30"/>
        <end position="326"/>
    </location>
</feature>
<dbReference type="PROSITE" id="PS50835">
    <property type="entry name" value="IG_LIKE"/>
    <property type="match status" value="2"/>
</dbReference>
<feature type="domain" description="Ig-like" evidence="9">
    <location>
        <begin position="138"/>
        <end position="221"/>
    </location>
</feature>
<evidence type="ECO:0000256" key="7">
    <source>
        <dbReference type="SAM" id="MobiDB-lite"/>
    </source>
</evidence>
<keyword evidence="2" id="KW-0812">Transmembrane</keyword>
<evidence type="ECO:0000259" key="9">
    <source>
        <dbReference type="PROSITE" id="PS50835"/>
    </source>
</evidence>
<organism evidence="10 11">
    <name type="scientific">Prolemur simus</name>
    <name type="common">Greater bamboo lemur</name>
    <name type="synonym">Hapalemur simus</name>
    <dbReference type="NCBI Taxonomy" id="1328070"/>
    <lineage>
        <taxon>Eukaryota</taxon>
        <taxon>Metazoa</taxon>
        <taxon>Chordata</taxon>
        <taxon>Craniata</taxon>
        <taxon>Vertebrata</taxon>
        <taxon>Euteleostomi</taxon>
        <taxon>Mammalia</taxon>
        <taxon>Eutheria</taxon>
        <taxon>Euarchontoglires</taxon>
        <taxon>Primates</taxon>
        <taxon>Strepsirrhini</taxon>
        <taxon>Lemuriformes</taxon>
        <taxon>Lemuridae</taxon>
        <taxon>Prolemur</taxon>
    </lineage>
</organism>
<dbReference type="FunFam" id="2.60.40.10:FF:000208">
    <property type="entry name" value="Butyrophilin subfamily 1 member A1"/>
    <property type="match status" value="1"/>
</dbReference>
<feature type="domain" description="Ig-like" evidence="9">
    <location>
        <begin position="26"/>
        <end position="128"/>
    </location>
</feature>
<dbReference type="PANTHER" id="PTHR24100">
    <property type="entry name" value="BUTYROPHILIN"/>
    <property type="match status" value="1"/>
</dbReference>
<dbReference type="InterPro" id="IPR007110">
    <property type="entry name" value="Ig-like_dom"/>
</dbReference>
<dbReference type="Gene3D" id="2.60.40.10">
    <property type="entry name" value="Immunoglobulins"/>
    <property type="match status" value="2"/>
</dbReference>
<comment type="subcellular location">
    <subcellularLocation>
        <location evidence="1">Membrane</location>
    </subcellularLocation>
</comment>
<evidence type="ECO:0000256" key="5">
    <source>
        <dbReference type="ARBA" id="ARBA00023136"/>
    </source>
</evidence>
<dbReference type="InterPro" id="IPR013783">
    <property type="entry name" value="Ig-like_fold"/>
</dbReference>
<dbReference type="AlphaFoldDB" id="A0A8C8YYU3"/>
<evidence type="ECO:0000256" key="2">
    <source>
        <dbReference type="ARBA" id="ARBA00022692"/>
    </source>
</evidence>
<dbReference type="Ensembl" id="ENSPSMT00000011580.1">
    <property type="protein sequence ID" value="ENSPSMP00000009883.1"/>
    <property type="gene ID" value="ENSPSMG00000007220.1"/>
</dbReference>
<dbReference type="InterPro" id="IPR013106">
    <property type="entry name" value="Ig_V-set"/>
</dbReference>
<reference evidence="10" key="1">
    <citation type="submission" date="2025-08" db="UniProtKB">
        <authorList>
            <consortium name="Ensembl"/>
        </authorList>
    </citation>
    <scope>IDENTIFICATION</scope>
</reference>
<dbReference type="SUPFAM" id="SSF48726">
    <property type="entry name" value="Immunoglobulin"/>
    <property type="match status" value="2"/>
</dbReference>
<feature type="signal peptide" evidence="8">
    <location>
        <begin position="1"/>
        <end position="29"/>
    </location>
</feature>
<keyword evidence="3 8" id="KW-0732">Signal</keyword>
<proteinExistence type="predicted"/>
<dbReference type="Pfam" id="PF22705">
    <property type="entry name" value="C2-set_3"/>
    <property type="match status" value="1"/>
</dbReference>
<evidence type="ECO:0000313" key="10">
    <source>
        <dbReference type="Ensembl" id="ENSPSMP00000009883.1"/>
    </source>
</evidence>
<evidence type="ECO:0000256" key="8">
    <source>
        <dbReference type="SAM" id="SignalP"/>
    </source>
</evidence>
<dbReference type="Proteomes" id="UP000694414">
    <property type="component" value="Unplaced"/>
</dbReference>
<keyword evidence="11" id="KW-1185">Reference proteome</keyword>
<keyword evidence="6" id="KW-0393">Immunoglobulin domain</keyword>
<dbReference type="GO" id="GO:0050852">
    <property type="term" value="P:T cell receptor signaling pathway"/>
    <property type="evidence" value="ECO:0007669"/>
    <property type="project" value="TreeGrafter"/>
</dbReference>
<dbReference type="InterPro" id="IPR053896">
    <property type="entry name" value="BTN3A2-like_Ig-C"/>
</dbReference>
<keyword evidence="4" id="KW-1133">Transmembrane helix</keyword>
<evidence type="ECO:0000256" key="3">
    <source>
        <dbReference type="ARBA" id="ARBA00022729"/>
    </source>
</evidence>
<dbReference type="InterPro" id="IPR003599">
    <property type="entry name" value="Ig_sub"/>
</dbReference>
<dbReference type="GO" id="GO:0009897">
    <property type="term" value="C:external side of plasma membrane"/>
    <property type="evidence" value="ECO:0007669"/>
    <property type="project" value="TreeGrafter"/>
</dbReference>
<sequence length="326" mass="35649">GKMEGFPGFSPAGFLLPFLLLQGSAPGSAVSGFSVKGPAEPIVALLGEDATLPCQLSPEQSAAHMDIRWYRAQLSPAVLVFQNRQDPGGEQMLEYRGRAQLIQVRASDDGQYGCRFQDGDLFREAVVQLHVVGLDSAPHVHMTGPEEGGIRVLCSSGGWFPKPKVQWRDTAGVKLPSLPESQTQDGDGLFHVEASLVVKDSSMGNVTCSIQNPLSGQEKVSAPFFLRVSPWKAALAGALPVLGLLLTQLSCIGWREYKAKKREIKKRNKESHERDQMRSKKEMALETKGRLGSRADQRFVGSWRYQLCKVDGEIKGAKGPQGKHRV</sequence>
<protein>
    <recommendedName>
        <fullName evidence="9">Ig-like domain-containing protein</fullName>
    </recommendedName>
</protein>
<feature type="compositionally biased region" description="Basic and acidic residues" evidence="7">
    <location>
        <begin position="270"/>
        <end position="288"/>
    </location>
</feature>
<dbReference type="GeneTree" id="ENSGT00940000162079"/>
<dbReference type="InterPro" id="IPR036179">
    <property type="entry name" value="Ig-like_dom_sf"/>
</dbReference>
<dbReference type="GO" id="GO:0001817">
    <property type="term" value="P:regulation of cytokine production"/>
    <property type="evidence" value="ECO:0007669"/>
    <property type="project" value="TreeGrafter"/>
</dbReference>
<evidence type="ECO:0000313" key="11">
    <source>
        <dbReference type="Proteomes" id="UP000694414"/>
    </source>
</evidence>
<evidence type="ECO:0000256" key="6">
    <source>
        <dbReference type="ARBA" id="ARBA00023319"/>
    </source>
</evidence>
<keyword evidence="5" id="KW-0472">Membrane</keyword>
<reference evidence="10" key="2">
    <citation type="submission" date="2025-09" db="UniProtKB">
        <authorList>
            <consortium name="Ensembl"/>
        </authorList>
    </citation>
    <scope>IDENTIFICATION</scope>
</reference>
<dbReference type="Pfam" id="PF07686">
    <property type="entry name" value="V-set"/>
    <property type="match status" value="1"/>
</dbReference>
<name>A0A8C8YYU3_PROSS</name>
<feature type="region of interest" description="Disordered" evidence="7">
    <location>
        <begin position="263"/>
        <end position="288"/>
    </location>
</feature>